<evidence type="ECO:0000313" key="1">
    <source>
        <dbReference type="EMBL" id="KAE8964137.1"/>
    </source>
</evidence>
<proteinExistence type="predicted"/>
<gene>
    <name evidence="1" type="ORF">PR002_g29064</name>
</gene>
<name>A0A6A3H4L3_9STRA</name>
<comment type="caution">
    <text evidence="1">The sequence shown here is derived from an EMBL/GenBank/DDBJ whole genome shotgun (WGS) entry which is preliminary data.</text>
</comment>
<dbReference type="EMBL" id="QXFU01005498">
    <property type="protein sequence ID" value="KAE8964137.1"/>
    <property type="molecule type" value="Genomic_DNA"/>
</dbReference>
<dbReference type="AlphaFoldDB" id="A0A6A3H4L3"/>
<dbReference type="Proteomes" id="UP000435112">
    <property type="component" value="Unassembled WGS sequence"/>
</dbReference>
<protein>
    <submittedName>
        <fullName evidence="1">Uncharacterized protein</fullName>
    </submittedName>
</protein>
<reference evidence="1 2" key="1">
    <citation type="submission" date="2018-09" db="EMBL/GenBank/DDBJ databases">
        <title>Genomic investigation of the strawberry pathogen Phytophthora fragariae indicates pathogenicity is determined by transcriptional variation in three key races.</title>
        <authorList>
            <person name="Adams T.M."/>
            <person name="Armitage A.D."/>
            <person name="Sobczyk M.K."/>
            <person name="Bates H.J."/>
            <person name="Dunwell J.M."/>
            <person name="Nellist C.F."/>
            <person name="Harrison R.J."/>
        </authorList>
    </citation>
    <scope>NUCLEOTIDE SEQUENCE [LARGE SCALE GENOMIC DNA]</scope>
    <source>
        <strain evidence="1 2">SCRP324</strain>
    </source>
</reference>
<organism evidence="1 2">
    <name type="scientific">Phytophthora rubi</name>
    <dbReference type="NCBI Taxonomy" id="129364"/>
    <lineage>
        <taxon>Eukaryota</taxon>
        <taxon>Sar</taxon>
        <taxon>Stramenopiles</taxon>
        <taxon>Oomycota</taxon>
        <taxon>Peronosporomycetes</taxon>
        <taxon>Peronosporales</taxon>
        <taxon>Peronosporaceae</taxon>
        <taxon>Phytophthora</taxon>
    </lineage>
</organism>
<evidence type="ECO:0000313" key="2">
    <source>
        <dbReference type="Proteomes" id="UP000435112"/>
    </source>
</evidence>
<accession>A0A6A3H4L3</accession>
<sequence>MPPFTVAPQSAALRRGAPFADTLSNAVLPLVSPWSPRVVCPVPRNSEWGDERESACLNKLSGFRSGICQLLRLKNMDRDPDSASEIQIVQADDLDEYDADLA</sequence>